<proteinExistence type="inferred from homology"/>
<dbReference type="Pfam" id="PF00069">
    <property type="entry name" value="Pkinase"/>
    <property type="match status" value="1"/>
</dbReference>
<dbReference type="EMBL" id="WNYA01000006">
    <property type="protein sequence ID" value="KAG8569651.1"/>
    <property type="molecule type" value="Genomic_DNA"/>
</dbReference>
<dbReference type="FunFam" id="1.10.510.10:FF:001192">
    <property type="entry name" value="SH3 domain-binding kinase 1"/>
    <property type="match status" value="1"/>
</dbReference>
<keyword evidence="4" id="KW-0808">Transferase</keyword>
<dbReference type="SUPFAM" id="SSF56112">
    <property type="entry name" value="Protein kinase-like (PK-like)"/>
    <property type="match status" value="1"/>
</dbReference>
<dbReference type="Gene3D" id="1.10.510.10">
    <property type="entry name" value="Transferase(Phosphotransferase) domain 1"/>
    <property type="match status" value="1"/>
</dbReference>
<name>A0AAV7BAN5_ENGPU</name>
<dbReference type="GO" id="GO:0005524">
    <property type="term" value="F:ATP binding"/>
    <property type="evidence" value="ECO:0007669"/>
    <property type="project" value="UniProtKB-UniRule"/>
</dbReference>
<evidence type="ECO:0000256" key="4">
    <source>
        <dbReference type="RuleBase" id="RU000304"/>
    </source>
</evidence>
<dbReference type="Proteomes" id="UP000824782">
    <property type="component" value="Unassembled WGS sequence"/>
</dbReference>
<evidence type="ECO:0000313" key="7">
    <source>
        <dbReference type="EMBL" id="KAG8569651.1"/>
    </source>
</evidence>
<reference evidence="7" key="1">
    <citation type="thesis" date="2020" institute="ProQuest LLC" country="789 East Eisenhower Parkway, Ann Arbor, MI, USA">
        <title>Comparative Genomics and Chromosome Evolution.</title>
        <authorList>
            <person name="Mudd A.B."/>
        </authorList>
    </citation>
    <scope>NUCLEOTIDE SEQUENCE</scope>
    <source>
        <strain evidence="7">237g6f4</strain>
        <tissue evidence="7">Blood</tissue>
    </source>
</reference>
<dbReference type="EMBL" id="WNYA01000006">
    <property type="protein sequence ID" value="KAG8569652.1"/>
    <property type="molecule type" value="Genomic_DNA"/>
</dbReference>
<comment type="similarity">
    <text evidence="4">Belongs to the protein kinase superfamily.</text>
</comment>
<dbReference type="AlphaFoldDB" id="A0AAV7BAN5"/>
<keyword evidence="2 3" id="KW-0067">ATP-binding</keyword>
<keyword evidence="1 3" id="KW-0547">Nucleotide-binding</keyword>
<dbReference type="InterPro" id="IPR017441">
    <property type="entry name" value="Protein_kinase_ATP_BS"/>
</dbReference>
<feature type="domain" description="Protein kinase" evidence="6">
    <location>
        <begin position="33"/>
        <end position="298"/>
    </location>
</feature>
<dbReference type="PANTHER" id="PTHR24359">
    <property type="entry name" value="SERINE/THREONINE-PROTEIN KINASE SBK1"/>
    <property type="match status" value="1"/>
</dbReference>
<keyword evidence="5" id="KW-0812">Transmembrane</keyword>
<dbReference type="PANTHER" id="PTHR24359:SF38">
    <property type="entry name" value="PROTEIN KINASE DOMAIN-CONTAINING PROTEIN"/>
    <property type="match status" value="1"/>
</dbReference>
<sequence>MNLNEKRWNENYLEEMLLLTSQNIPLIKIEDNYVIVKELGSGSYGNVLLALNQRKGNFMALKFMQKNKTDLHMFLIEYCVSLCLSTHPCIIDTFGIAFQTERHYIFAQEIAHDNLFSLMKPQIGLPENTAKRCAIQLSSALDFMHKKGLVHRDIKPENILIFDQECRKVKLTDFGLSCKAGTYVESMSENLPYTAPEMCRLGSADKLNAQGSLDTWAFGVLLFCILTGYFPWSSAILADKNFVQYTKWHRSSRIFQLPNQWNTFSTEALEMLRKLMVPEANKRCAATEVINYVKSPWKMICNNANKYKKMFY</sequence>
<keyword evidence="4" id="KW-0418">Kinase</keyword>
<gene>
    <name evidence="7" type="ORF">GDO81_014504</name>
</gene>
<evidence type="ECO:0000256" key="5">
    <source>
        <dbReference type="SAM" id="Phobius"/>
    </source>
</evidence>
<keyword evidence="5" id="KW-1133">Transmembrane helix</keyword>
<evidence type="ECO:0000256" key="2">
    <source>
        <dbReference type="ARBA" id="ARBA00022840"/>
    </source>
</evidence>
<feature type="transmembrane region" description="Helical" evidence="5">
    <location>
        <begin position="216"/>
        <end position="238"/>
    </location>
</feature>
<dbReference type="InterPro" id="IPR000719">
    <property type="entry name" value="Prot_kinase_dom"/>
</dbReference>
<organism evidence="7 8">
    <name type="scientific">Engystomops pustulosus</name>
    <name type="common">Tungara frog</name>
    <name type="synonym">Physalaemus pustulosus</name>
    <dbReference type="NCBI Taxonomy" id="76066"/>
    <lineage>
        <taxon>Eukaryota</taxon>
        <taxon>Metazoa</taxon>
        <taxon>Chordata</taxon>
        <taxon>Craniata</taxon>
        <taxon>Vertebrata</taxon>
        <taxon>Euteleostomi</taxon>
        <taxon>Amphibia</taxon>
        <taxon>Batrachia</taxon>
        <taxon>Anura</taxon>
        <taxon>Neobatrachia</taxon>
        <taxon>Hyloidea</taxon>
        <taxon>Leptodactylidae</taxon>
        <taxon>Leiuperinae</taxon>
        <taxon>Engystomops</taxon>
    </lineage>
</organism>
<dbReference type="PROSITE" id="PS00108">
    <property type="entry name" value="PROTEIN_KINASE_ST"/>
    <property type="match status" value="1"/>
</dbReference>
<dbReference type="PROSITE" id="PS50011">
    <property type="entry name" value="PROTEIN_KINASE_DOM"/>
    <property type="match status" value="1"/>
</dbReference>
<evidence type="ECO:0000313" key="8">
    <source>
        <dbReference type="Proteomes" id="UP000824782"/>
    </source>
</evidence>
<protein>
    <recommendedName>
        <fullName evidence="6">Protein kinase domain-containing protein</fullName>
    </recommendedName>
</protein>
<feature type="binding site" evidence="3">
    <location>
        <position position="62"/>
    </location>
    <ligand>
        <name>ATP</name>
        <dbReference type="ChEBI" id="CHEBI:30616"/>
    </ligand>
</feature>
<dbReference type="SMART" id="SM00220">
    <property type="entry name" value="S_TKc"/>
    <property type="match status" value="1"/>
</dbReference>
<dbReference type="InterPro" id="IPR011009">
    <property type="entry name" value="Kinase-like_dom_sf"/>
</dbReference>
<evidence type="ECO:0000259" key="6">
    <source>
        <dbReference type="PROSITE" id="PS50011"/>
    </source>
</evidence>
<keyword evidence="5" id="KW-0472">Membrane</keyword>
<dbReference type="GO" id="GO:0004674">
    <property type="term" value="F:protein serine/threonine kinase activity"/>
    <property type="evidence" value="ECO:0007669"/>
    <property type="project" value="UniProtKB-KW"/>
</dbReference>
<dbReference type="InterPro" id="IPR008271">
    <property type="entry name" value="Ser/Thr_kinase_AS"/>
</dbReference>
<accession>A0AAV7BAN5</accession>
<keyword evidence="4" id="KW-0723">Serine/threonine-protein kinase</keyword>
<evidence type="ECO:0000256" key="3">
    <source>
        <dbReference type="PROSITE-ProRule" id="PRU10141"/>
    </source>
</evidence>
<comment type="caution">
    <text evidence="7">The sequence shown here is derived from an EMBL/GenBank/DDBJ whole genome shotgun (WGS) entry which is preliminary data.</text>
</comment>
<keyword evidence="8" id="KW-1185">Reference proteome</keyword>
<evidence type="ECO:0000256" key="1">
    <source>
        <dbReference type="ARBA" id="ARBA00022741"/>
    </source>
</evidence>
<dbReference type="PROSITE" id="PS00107">
    <property type="entry name" value="PROTEIN_KINASE_ATP"/>
    <property type="match status" value="1"/>
</dbReference>